<keyword evidence="2" id="KW-0233">DNA recombination</keyword>
<dbReference type="GO" id="GO:0006310">
    <property type="term" value="P:DNA recombination"/>
    <property type="evidence" value="ECO:0007669"/>
    <property type="project" value="UniProtKB-KW"/>
</dbReference>
<dbReference type="Gene3D" id="1.10.443.10">
    <property type="entry name" value="Intergrase catalytic core"/>
    <property type="match status" value="1"/>
</dbReference>
<dbReference type="Gene3D" id="1.10.150.130">
    <property type="match status" value="1"/>
</dbReference>
<evidence type="ECO:0000256" key="1">
    <source>
        <dbReference type="ARBA" id="ARBA00023125"/>
    </source>
</evidence>
<sequence length="383" mass="43660">MKGQIYENRGGFVVRFGRSVSRWFKTRPEAERFLTGLRYEMDKGTFDLRDYAKDKPLAVSNLVTKYLAFKKTKVKPASFRNINNYLTRATDAWGEVNIKNIGYAEIEDLLWAQDFSDKTRADMKSALHAFWTWLVRRDVLEAMPRFPEIRFELGWRNIIDLETQQAIIDEVGRISVHISPKIALGIRWLATYVSIRPAEMLSLREGQINHKLGAIVIPSPKEKRPKVVPLLDEDIEALKAMPRGLPDLHFFRHDKTANGAKAGQPFGKRMFYKWWTRACENLGIEGVDLYGGTKHSTVTALGQVMSPEQIKHGTMHSTNAAFERYFQGQSANAKAAYAEARKLQHTYNGKSHPKVANASNLLGICGGSDETRTRDLRRDRPAF</sequence>
<keyword evidence="1" id="KW-0238">DNA-binding</keyword>
<dbReference type="GO" id="GO:0003677">
    <property type="term" value="F:DNA binding"/>
    <property type="evidence" value="ECO:0007669"/>
    <property type="project" value="UniProtKB-KW"/>
</dbReference>
<dbReference type="InterPro" id="IPR011010">
    <property type="entry name" value="DNA_brk_join_enz"/>
</dbReference>
<accession>S7UT86</accession>
<evidence type="ECO:0008006" key="5">
    <source>
        <dbReference type="Google" id="ProtNLM"/>
    </source>
</evidence>
<protein>
    <recommendedName>
        <fullName evidence="5">Integrase family protein</fullName>
    </recommendedName>
</protein>
<proteinExistence type="predicted"/>
<evidence type="ECO:0000256" key="2">
    <source>
        <dbReference type="ARBA" id="ARBA00023172"/>
    </source>
</evidence>
<gene>
    <name evidence="3" type="ORF">dsmv_3108</name>
</gene>
<comment type="caution">
    <text evidence="3">The sequence shown here is derived from an EMBL/GenBank/DDBJ whole genome shotgun (WGS) entry which is preliminary data.</text>
</comment>
<keyword evidence="4" id="KW-1185">Reference proteome</keyword>
<dbReference type="InterPro" id="IPR013762">
    <property type="entry name" value="Integrase-like_cat_sf"/>
</dbReference>
<dbReference type="EMBL" id="ATHJ01000107">
    <property type="protein sequence ID" value="EPR35538.1"/>
    <property type="molecule type" value="Genomic_DNA"/>
</dbReference>
<organism evidence="3 4">
    <name type="scientific">Desulfococcus multivorans DSM 2059</name>
    <dbReference type="NCBI Taxonomy" id="1121405"/>
    <lineage>
        <taxon>Bacteria</taxon>
        <taxon>Pseudomonadati</taxon>
        <taxon>Thermodesulfobacteriota</taxon>
        <taxon>Desulfobacteria</taxon>
        <taxon>Desulfobacterales</taxon>
        <taxon>Desulfococcaceae</taxon>
        <taxon>Desulfococcus</taxon>
    </lineage>
</organism>
<dbReference type="InterPro" id="IPR010998">
    <property type="entry name" value="Integrase_recombinase_N"/>
</dbReference>
<evidence type="ECO:0000313" key="4">
    <source>
        <dbReference type="Proteomes" id="UP000014977"/>
    </source>
</evidence>
<dbReference type="eggNOG" id="COG0582">
    <property type="taxonomic scope" value="Bacteria"/>
</dbReference>
<name>S7UT86_DESML</name>
<evidence type="ECO:0000313" key="3">
    <source>
        <dbReference type="EMBL" id="EPR35538.1"/>
    </source>
</evidence>
<dbReference type="AlphaFoldDB" id="S7UT86"/>
<dbReference type="SUPFAM" id="SSF56349">
    <property type="entry name" value="DNA breaking-rejoining enzymes"/>
    <property type="match status" value="1"/>
</dbReference>
<dbReference type="GO" id="GO:0015074">
    <property type="term" value="P:DNA integration"/>
    <property type="evidence" value="ECO:0007669"/>
    <property type="project" value="InterPro"/>
</dbReference>
<reference evidence="3 4" key="1">
    <citation type="journal article" date="2013" name="Genome Announc.">
        <title>Draft genome sequences for three mercury-methylating, sulfate-reducing bacteria.</title>
        <authorList>
            <person name="Brown S.D."/>
            <person name="Hurt R.A.Jr."/>
            <person name="Gilmour C.C."/>
            <person name="Elias D.A."/>
        </authorList>
    </citation>
    <scope>NUCLEOTIDE SEQUENCE [LARGE SCALE GENOMIC DNA]</scope>
    <source>
        <strain evidence="3 4">DSM 2059</strain>
    </source>
</reference>
<dbReference type="Proteomes" id="UP000014977">
    <property type="component" value="Unassembled WGS sequence"/>
</dbReference>